<dbReference type="PANTHER" id="PTHR33525:SF3">
    <property type="entry name" value="RIBONUCLEASE Y"/>
    <property type="match status" value="1"/>
</dbReference>
<evidence type="ECO:0000313" key="3">
    <source>
        <dbReference type="EMBL" id="ALL68957.1"/>
    </source>
</evidence>
<feature type="domain" description="HDOD" evidence="2">
    <location>
        <begin position="1"/>
        <end position="183"/>
    </location>
</feature>
<feature type="compositionally biased region" description="Basic and acidic residues" evidence="1">
    <location>
        <begin position="250"/>
        <end position="259"/>
    </location>
</feature>
<organism evidence="3 4">
    <name type="scientific">Paraburkholderia caribensis MBA4</name>
    <dbReference type="NCBI Taxonomy" id="1323664"/>
    <lineage>
        <taxon>Bacteria</taxon>
        <taxon>Pseudomonadati</taxon>
        <taxon>Pseudomonadota</taxon>
        <taxon>Betaproteobacteria</taxon>
        <taxon>Burkholderiales</taxon>
        <taxon>Burkholderiaceae</taxon>
        <taxon>Paraburkholderia</taxon>
    </lineage>
</organism>
<proteinExistence type="predicted"/>
<reference evidence="3 4" key="1">
    <citation type="journal article" date="2014" name="Genome Announc.">
        <title>Draft Genome Sequence of the Haloacid-Degrading Burkholderia caribensis Strain MBA4.</title>
        <authorList>
            <person name="Pan Y."/>
            <person name="Kong K.F."/>
            <person name="Tsang J.S."/>
        </authorList>
    </citation>
    <scope>NUCLEOTIDE SEQUENCE [LARGE SCALE GENOMIC DNA]</scope>
    <source>
        <strain evidence="3 4">MBA4</strain>
    </source>
</reference>
<accession>A0A0N7JVE1</accession>
<evidence type="ECO:0000313" key="4">
    <source>
        <dbReference type="Proteomes" id="UP000019146"/>
    </source>
</evidence>
<evidence type="ECO:0000259" key="2">
    <source>
        <dbReference type="PROSITE" id="PS51833"/>
    </source>
</evidence>
<dbReference type="PANTHER" id="PTHR33525">
    <property type="match status" value="1"/>
</dbReference>
<evidence type="ECO:0000256" key="1">
    <source>
        <dbReference type="SAM" id="MobiDB-lite"/>
    </source>
</evidence>
<dbReference type="InterPro" id="IPR052340">
    <property type="entry name" value="RNase_Y/CdgJ"/>
</dbReference>
<dbReference type="SUPFAM" id="SSF109604">
    <property type="entry name" value="HD-domain/PDEase-like"/>
    <property type="match status" value="1"/>
</dbReference>
<dbReference type="InterPro" id="IPR013976">
    <property type="entry name" value="HDOD"/>
</dbReference>
<sequence>MDNIDSSTSDLVQAVLSDFSLTQQVIRLANSAMYSAFGGDVTTVTRAVSVLGADAIGHLALGLQMLDDFVGLSETRDTAREELRLTLVASAFTRRITAGRGIREAEEAVVCTLMRYIARLLLVFYCPEYWVQIEQLASQDGETLSSACENVLGVSLDEIAGECAQRWGLPSTVAESMAACGPAVGSRLDTHASWLKGVAMLSGDVTEMIGKGVAPAALKASMSDYAEWLGFEPCDFQLVVDEAKSFHDSLVRGGGRSEDSTSPGQIRKTGDSATALRRGLEHVRAVGDVMAVGTLVPLVLETLMHSLNLDCAIGFFLNRSNKRFEARIGLGAGVPSGFRALGFEEGFLPDVFHVALTHRSTVIFEDSADDKTRNRLPAWYLKEFQGVRSFLLIPVHVRDRCIGLLYGSWGKQQGVALRAGEDALVYRFGEEIAKGFQRLIAG</sequence>
<dbReference type="EMBL" id="CP012747">
    <property type="protein sequence ID" value="ALL68957.1"/>
    <property type="molecule type" value="Genomic_DNA"/>
</dbReference>
<dbReference type="Gene3D" id="3.30.450.40">
    <property type="match status" value="1"/>
</dbReference>
<dbReference type="InterPro" id="IPR029016">
    <property type="entry name" value="GAF-like_dom_sf"/>
</dbReference>
<protein>
    <submittedName>
        <fullName evidence="3">Putative signal transduction protein</fullName>
    </submittedName>
</protein>
<dbReference type="Gene3D" id="1.10.3210.10">
    <property type="entry name" value="Hypothetical protein af1432"/>
    <property type="match status" value="1"/>
</dbReference>
<gene>
    <name evidence="3" type="ORF">K788_0000044</name>
</gene>
<dbReference type="AlphaFoldDB" id="A0A0N7JVE1"/>
<feature type="region of interest" description="Disordered" evidence="1">
    <location>
        <begin position="250"/>
        <end position="271"/>
    </location>
</feature>
<dbReference type="Pfam" id="PF08668">
    <property type="entry name" value="HDOD"/>
    <property type="match status" value="1"/>
</dbReference>
<dbReference type="Proteomes" id="UP000019146">
    <property type="component" value="Chromosome 2"/>
</dbReference>
<name>A0A0N7JVE1_9BURK</name>
<dbReference type="KEGG" id="bcai:K788_0000044"/>
<dbReference type="SUPFAM" id="SSF55781">
    <property type="entry name" value="GAF domain-like"/>
    <property type="match status" value="1"/>
</dbReference>
<dbReference type="PROSITE" id="PS51833">
    <property type="entry name" value="HDOD"/>
    <property type="match status" value="1"/>
</dbReference>